<name>F2IEE1_FLUTR</name>
<dbReference type="AlphaFoldDB" id="F2IEE1"/>
<dbReference type="STRING" id="755732.Fluta_1471"/>
<dbReference type="RefSeq" id="WP_013686236.1">
    <property type="nucleotide sequence ID" value="NC_015321.1"/>
</dbReference>
<reference evidence="3" key="2">
    <citation type="submission" date="2011-02" db="EMBL/GenBank/DDBJ databases">
        <title>The complete genome of Fluviicola taffensis DSM 16823.</title>
        <authorList>
            <consortium name="US DOE Joint Genome Institute (JGI-PGF)"/>
            <person name="Lucas S."/>
            <person name="Copeland A."/>
            <person name="Lapidus A."/>
            <person name="Bruce D."/>
            <person name="Goodwin L."/>
            <person name="Pitluck S."/>
            <person name="Kyrpides N."/>
            <person name="Mavromatis K."/>
            <person name="Ivanova N."/>
            <person name="Mikhailova N."/>
            <person name="Pagani I."/>
            <person name="Chertkov O."/>
            <person name="Detter J.C."/>
            <person name="Han C."/>
            <person name="Tapia R."/>
            <person name="Land M."/>
            <person name="Hauser L."/>
            <person name="Markowitz V."/>
            <person name="Cheng J.-F."/>
            <person name="Hugenholtz P."/>
            <person name="Woyke T."/>
            <person name="Wu D."/>
            <person name="Tindall B."/>
            <person name="Pomrenke H.G."/>
            <person name="Brambilla E."/>
            <person name="Klenk H.-P."/>
            <person name="Eisen J.A."/>
        </authorList>
    </citation>
    <scope>NUCLEOTIDE SEQUENCE [LARGE SCALE GENOMIC DNA]</scope>
    <source>
        <strain evidence="3">DSM 16823 / RW262 / RW262</strain>
    </source>
</reference>
<evidence type="ECO:0000256" key="1">
    <source>
        <dbReference type="SAM" id="SignalP"/>
    </source>
</evidence>
<accession>F2IEE1</accession>
<dbReference type="HOGENOM" id="CLU_996588_0_0_10"/>
<gene>
    <name evidence="2" type="ordered locus">Fluta_1471</name>
</gene>
<organism evidence="2 3">
    <name type="scientific">Fluviicola taffensis (strain DSM 16823 / NCIMB 13979 / RW262)</name>
    <dbReference type="NCBI Taxonomy" id="755732"/>
    <lineage>
        <taxon>Bacteria</taxon>
        <taxon>Pseudomonadati</taxon>
        <taxon>Bacteroidota</taxon>
        <taxon>Flavobacteriia</taxon>
        <taxon>Flavobacteriales</taxon>
        <taxon>Crocinitomicaceae</taxon>
        <taxon>Fluviicola</taxon>
    </lineage>
</organism>
<dbReference type="KEGG" id="fte:Fluta_1471"/>
<feature type="chain" id="PRO_5003283365" description="Outer membrane protein beta-barrel domain-containing protein" evidence="1">
    <location>
        <begin position="19"/>
        <end position="279"/>
    </location>
</feature>
<evidence type="ECO:0000313" key="3">
    <source>
        <dbReference type="Proteomes" id="UP000007463"/>
    </source>
</evidence>
<reference evidence="2 3" key="1">
    <citation type="journal article" date="2011" name="Stand. Genomic Sci.">
        <title>Complete genome sequence of the gliding freshwater bacterium Fluviicola taffensis type strain (RW262).</title>
        <authorList>
            <person name="Woyke T."/>
            <person name="Chertkov O."/>
            <person name="Lapidus A."/>
            <person name="Nolan M."/>
            <person name="Lucas S."/>
            <person name="Del Rio T.G."/>
            <person name="Tice H."/>
            <person name="Cheng J.F."/>
            <person name="Tapia R."/>
            <person name="Han C."/>
            <person name="Goodwin L."/>
            <person name="Pitluck S."/>
            <person name="Liolios K."/>
            <person name="Pagani I."/>
            <person name="Ivanova N."/>
            <person name="Huntemann M."/>
            <person name="Mavromatis K."/>
            <person name="Mikhailova N."/>
            <person name="Pati A."/>
            <person name="Chen A."/>
            <person name="Palaniappan K."/>
            <person name="Land M."/>
            <person name="Hauser L."/>
            <person name="Brambilla E.M."/>
            <person name="Rohde M."/>
            <person name="Mwirichia R."/>
            <person name="Sikorski J."/>
            <person name="Tindall B.J."/>
            <person name="Goker M."/>
            <person name="Bristow J."/>
            <person name="Eisen J.A."/>
            <person name="Markowitz V."/>
            <person name="Hugenholtz P."/>
            <person name="Klenk H.P."/>
            <person name="Kyrpides N.C."/>
        </authorList>
    </citation>
    <scope>NUCLEOTIDE SEQUENCE [LARGE SCALE GENOMIC DNA]</scope>
    <source>
        <strain evidence="3">DSM 16823 / RW262 / RW262</strain>
    </source>
</reference>
<feature type="signal peptide" evidence="1">
    <location>
        <begin position="1"/>
        <end position="18"/>
    </location>
</feature>
<dbReference type="OrthoDB" id="9837840at2"/>
<sequence length="279" mass="32528" precursor="true">MKIAISILLSLLSTGSFAQQTRDKLVVEVSPVNIFFSRGFMYSIQGSVEYSFKNRFQLTGRYNQTLQLQHDFLTPDLKPDPYSPASYAQLGFSASLYDTENHNRKTPHLCHAFKVEAGIMYFRQETKNLEYYTYDTTALGQRKVIKGKNTLSLTLGFQYQIREYKVKDTTDVRLQRQHRLSLGVIYGLDYFLPAFSNIPGEYPSFHAPKDYAFDRWGVYFRYNFRQQITRNLFAGLDLYCAINPYVQYRYQNIYYVPRGSEGEMKIKPYAGITVGWAFL</sequence>
<proteinExistence type="predicted"/>
<keyword evidence="1" id="KW-0732">Signal</keyword>
<dbReference type="Proteomes" id="UP000007463">
    <property type="component" value="Chromosome"/>
</dbReference>
<evidence type="ECO:0000313" key="2">
    <source>
        <dbReference type="EMBL" id="AEA43465.1"/>
    </source>
</evidence>
<evidence type="ECO:0008006" key="4">
    <source>
        <dbReference type="Google" id="ProtNLM"/>
    </source>
</evidence>
<protein>
    <recommendedName>
        <fullName evidence="4">Outer membrane protein beta-barrel domain-containing protein</fullName>
    </recommendedName>
</protein>
<dbReference type="EMBL" id="CP002542">
    <property type="protein sequence ID" value="AEA43465.1"/>
    <property type="molecule type" value="Genomic_DNA"/>
</dbReference>
<keyword evidence="3" id="KW-1185">Reference proteome</keyword>